<gene>
    <name evidence="1" type="ORF">SAMN05444170_3328</name>
</gene>
<evidence type="ECO:0000313" key="2">
    <source>
        <dbReference type="Proteomes" id="UP000184096"/>
    </source>
</evidence>
<reference evidence="2" key="1">
    <citation type="submission" date="2016-11" db="EMBL/GenBank/DDBJ databases">
        <authorList>
            <person name="Varghese N."/>
            <person name="Submissions S."/>
        </authorList>
    </citation>
    <scope>NUCLEOTIDE SEQUENCE [LARGE SCALE GENOMIC DNA]</scope>
    <source>
        <strain evidence="2">GAS401</strain>
    </source>
</reference>
<dbReference type="EMBL" id="LT670849">
    <property type="protein sequence ID" value="SHN76881.1"/>
    <property type="molecule type" value="Genomic_DNA"/>
</dbReference>
<accession>A0A1M7U1H5</accession>
<keyword evidence="2" id="KW-1185">Reference proteome</keyword>
<dbReference type="AlphaFoldDB" id="A0A1M7U1H5"/>
<evidence type="ECO:0000313" key="1">
    <source>
        <dbReference type="EMBL" id="SHN76881.1"/>
    </source>
</evidence>
<name>A0A1M7U1H5_9BRAD</name>
<protein>
    <submittedName>
        <fullName evidence="1">Uncharacterized protein</fullName>
    </submittedName>
</protein>
<dbReference type="Proteomes" id="UP000184096">
    <property type="component" value="Chromosome I"/>
</dbReference>
<sequence length="62" mass="7210">MKKSPRVTFVPKRIAEGEWQIEAHLSGTEVRYIKGLANKTEVHEWLDGNRKLAWLRSEGYAK</sequence>
<organism evidence="1 2">
    <name type="scientific">Bradyrhizobium erythrophlei</name>
    <dbReference type="NCBI Taxonomy" id="1437360"/>
    <lineage>
        <taxon>Bacteria</taxon>
        <taxon>Pseudomonadati</taxon>
        <taxon>Pseudomonadota</taxon>
        <taxon>Alphaproteobacteria</taxon>
        <taxon>Hyphomicrobiales</taxon>
        <taxon>Nitrobacteraceae</taxon>
        <taxon>Bradyrhizobium</taxon>
    </lineage>
</organism>
<proteinExistence type="predicted"/>